<feature type="domain" description="HTH gntR-type" evidence="4">
    <location>
        <begin position="14"/>
        <end position="81"/>
    </location>
</feature>
<dbReference type="Gene3D" id="1.20.120.530">
    <property type="entry name" value="GntR ligand-binding domain-like"/>
    <property type="match status" value="1"/>
</dbReference>
<dbReference type="InterPro" id="IPR011711">
    <property type="entry name" value="GntR_C"/>
</dbReference>
<dbReference type="PANTHER" id="PTHR43537">
    <property type="entry name" value="TRANSCRIPTIONAL REGULATOR, GNTR FAMILY"/>
    <property type="match status" value="1"/>
</dbReference>
<dbReference type="Proteomes" id="UP001208074">
    <property type="component" value="Unassembled WGS sequence"/>
</dbReference>
<keyword evidence="2" id="KW-0238">DNA-binding</keyword>
<accession>A0AAW5VZD3</accession>
<comment type="caution">
    <text evidence="5">The sequence shown here is derived from an EMBL/GenBank/DDBJ whole genome shotgun (WGS) entry which is preliminary data.</text>
</comment>
<name>A0AAW5VZD3_9BURK</name>
<evidence type="ECO:0000313" key="5">
    <source>
        <dbReference type="EMBL" id="MCX5565680.1"/>
    </source>
</evidence>
<dbReference type="InterPro" id="IPR036390">
    <property type="entry name" value="WH_DNA-bd_sf"/>
</dbReference>
<dbReference type="GO" id="GO:0003677">
    <property type="term" value="F:DNA binding"/>
    <property type="evidence" value="ECO:0007669"/>
    <property type="project" value="UniProtKB-KW"/>
</dbReference>
<dbReference type="Gene3D" id="1.10.10.10">
    <property type="entry name" value="Winged helix-like DNA-binding domain superfamily/Winged helix DNA-binding domain"/>
    <property type="match status" value="1"/>
</dbReference>
<dbReference type="AlphaFoldDB" id="A0AAW5VZD3"/>
<dbReference type="InterPro" id="IPR036388">
    <property type="entry name" value="WH-like_DNA-bd_sf"/>
</dbReference>
<dbReference type="InterPro" id="IPR008920">
    <property type="entry name" value="TF_FadR/GntR_C"/>
</dbReference>
<dbReference type="PANTHER" id="PTHR43537:SF24">
    <property type="entry name" value="GLUCONATE OPERON TRANSCRIPTIONAL REPRESSOR"/>
    <property type="match status" value="1"/>
</dbReference>
<dbReference type="GO" id="GO:0003700">
    <property type="term" value="F:DNA-binding transcription factor activity"/>
    <property type="evidence" value="ECO:0007669"/>
    <property type="project" value="InterPro"/>
</dbReference>
<keyword evidence="3" id="KW-0804">Transcription</keyword>
<dbReference type="EMBL" id="JAPKNB010000006">
    <property type="protein sequence ID" value="MCX5565680.1"/>
    <property type="molecule type" value="Genomic_DNA"/>
</dbReference>
<dbReference type="RefSeq" id="WP_051316474.1">
    <property type="nucleotide sequence ID" value="NZ_JAPKNB010000006.1"/>
</dbReference>
<protein>
    <submittedName>
        <fullName evidence="5">GntR family transcriptional regulator</fullName>
    </submittedName>
</protein>
<sequence length="226" mass="25559">MAASNKTKAVNEPGPSLEEIVEILRERIVDHQLPPGVKLNELALAREFNVSRPRVREAFGVLEDRKLIERIPNRGAVVARLEPDEILALFEVREVLEALSVRLATEKSDPSSWQELIERFGKPAEEALERGELDYYVNSIHLFRETALAAAANPVLASQMASIFDRTKVLIRRLALVPGRAQLGLKQHQEILEAMSQGDAEKAERLKRANIRSSLDTFRQYQKYVL</sequence>
<dbReference type="SUPFAM" id="SSF48008">
    <property type="entry name" value="GntR ligand-binding domain-like"/>
    <property type="match status" value="1"/>
</dbReference>
<dbReference type="CDD" id="cd07377">
    <property type="entry name" value="WHTH_GntR"/>
    <property type="match status" value="1"/>
</dbReference>
<keyword evidence="1" id="KW-0805">Transcription regulation</keyword>
<proteinExistence type="predicted"/>
<evidence type="ECO:0000256" key="3">
    <source>
        <dbReference type="ARBA" id="ARBA00023163"/>
    </source>
</evidence>
<dbReference type="Pfam" id="PF00392">
    <property type="entry name" value="GntR"/>
    <property type="match status" value="1"/>
</dbReference>
<evidence type="ECO:0000256" key="2">
    <source>
        <dbReference type="ARBA" id="ARBA00023125"/>
    </source>
</evidence>
<dbReference type="PROSITE" id="PS50949">
    <property type="entry name" value="HTH_GNTR"/>
    <property type="match status" value="1"/>
</dbReference>
<evidence type="ECO:0000259" key="4">
    <source>
        <dbReference type="PROSITE" id="PS50949"/>
    </source>
</evidence>
<dbReference type="SMART" id="SM00345">
    <property type="entry name" value="HTH_GNTR"/>
    <property type="match status" value="1"/>
</dbReference>
<dbReference type="SMART" id="SM00895">
    <property type="entry name" value="FCD"/>
    <property type="match status" value="1"/>
</dbReference>
<dbReference type="InterPro" id="IPR000524">
    <property type="entry name" value="Tscrpt_reg_HTH_GntR"/>
</dbReference>
<organism evidence="5 6">
    <name type="scientific">Alcaligenes phenolicus</name>
    <dbReference type="NCBI Taxonomy" id="232846"/>
    <lineage>
        <taxon>Bacteria</taxon>
        <taxon>Pseudomonadati</taxon>
        <taxon>Pseudomonadota</taxon>
        <taxon>Betaproteobacteria</taxon>
        <taxon>Burkholderiales</taxon>
        <taxon>Alcaligenaceae</taxon>
        <taxon>Alcaligenes</taxon>
    </lineage>
</organism>
<reference evidence="5" key="1">
    <citation type="submission" date="2022-11" db="EMBL/GenBank/DDBJ databases">
        <title>Biodiversity and phylogenetic relationships of bacteria.</title>
        <authorList>
            <person name="Machado R.A.R."/>
            <person name="Bhat A."/>
            <person name="Loulou A."/>
            <person name="Kallel S."/>
        </authorList>
    </citation>
    <scope>NUCLEOTIDE SEQUENCE</scope>
    <source>
        <strain evidence="5">DSM 16503</strain>
    </source>
</reference>
<gene>
    <name evidence="5" type="ORF">OSH02_09920</name>
</gene>
<dbReference type="Pfam" id="PF07729">
    <property type="entry name" value="FCD"/>
    <property type="match status" value="1"/>
</dbReference>
<dbReference type="SUPFAM" id="SSF46785">
    <property type="entry name" value="Winged helix' DNA-binding domain"/>
    <property type="match status" value="1"/>
</dbReference>
<evidence type="ECO:0000256" key="1">
    <source>
        <dbReference type="ARBA" id="ARBA00023015"/>
    </source>
</evidence>
<evidence type="ECO:0000313" key="6">
    <source>
        <dbReference type="Proteomes" id="UP001208074"/>
    </source>
</evidence>